<dbReference type="SMART" id="SM00418">
    <property type="entry name" value="HTH_ARSR"/>
    <property type="match status" value="1"/>
</dbReference>
<dbReference type="Proteomes" id="UP000523821">
    <property type="component" value="Unassembled WGS sequence"/>
</dbReference>
<evidence type="ECO:0000313" key="3">
    <source>
        <dbReference type="Proteomes" id="UP000523821"/>
    </source>
</evidence>
<comment type="caution">
    <text evidence="2">The sequence shown here is derived from an EMBL/GenBank/DDBJ whole genome shotgun (WGS) entry which is preliminary data.</text>
</comment>
<dbReference type="InterPro" id="IPR001845">
    <property type="entry name" value="HTH_ArsR_DNA-bd_dom"/>
</dbReference>
<keyword evidence="3" id="KW-1185">Reference proteome</keyword>
<gene>
    <name evidence="2" type="ORF">GGQ63_002633</name>
</gene>
<dbReference type="CDD" id="cd00090">
    <property type="entry name" value="HTH_ARSR"/>
    <property type="match status" value="1"/>
</dbReference>
<organism evidence="2 3">
    <name type="scientific">Prosthecomicrobium pneumaticum</name>
    <dbReference type="NCBI Taxonomy" id="81895"/>
    <lineage>
        <taxon>Bacteria</taxon>
        <taxon>Pseudomonadati</taxon>
        <taxon>Pseudomonadota</taxon>
        <taxon>Alphaproteobacteria</taxon>
        <taxon>Hyphomicrobiales</taxon>
        <taxon>Kaistiaceae</taxon>
        <taxon>Prosthecomicrobium</taxon>
    </lineage>
</organism>
<dbReference type="GO" id="GO:0003700">
    <property type="term" value="F:DNA-binding transcription factor activity"/>
    <property type="evidence" value="ECO:0007669"/>
    <property type="project" value="InterPro"/>
</dbReference>
<evidence type="ECO:0000259" key="1">
    <source>
        <dbReference type="SMART" id="SM00418"/>
    </source>
</evidence>
<dbReference type="GO" id="GO:0003677">
    <property type="term" value="F:DNA binding"/>
    <property type="evidence" value="ECO:0007669"/>
    <property type="project" value="UniProtKB-KW"/>
</dbReference>
<sequence>MAKELHHPTREQIDLSAVLDALSDPIRRQIVARLRHTGEEACSCFGEFASKTNLTYHAARLREAGVTRTRIDGPRRMISLRAADLEARFPGLLEAIVAGTEAETGRSAPAQAEPAEA</sequence>
<name>A0A7W9L2J7_9HYPH</name>
<reference evidence="2 3" key="1">
    <citation type="submission" date="2020-08" db="EMBL/GenBank/DDBJ databases">
        <title>Genomic Encyclopedia of Type Strains, Phase IV (KMG-IV): sequencing the most valuable type-strain genomes for metagenomic binning, comparative biology and taxonomic classification.</title>
        <authorList>
            <person name="Goeker M."/>
        </authorList>
    </citation>
    <scope>NUCLEOTIDE SEQUENCE [LARGE SCALE GENOMIC DNA]</scope>
    <source>
        <strain evidence="2 3">DSM 16268</strain>
    </source>
</reference>
<dbReference type="AlphaFoldDB" id="A0A7W9L2J7"/>
<dbReference type="InterPro" id="IPR011991">
    <property type="entry name" value="ArsR-like_HTH"/>
</dbReference>
<evidence type="ECO:0000313" key="2">
    <source>
        <dbReference type="EMBL" id="MBB5753563.1"/>
    </source>
</evidence>
<dbReference type="Gene3D" id="1.10.10.10">
    <property type="entry name" value="Winged helix-like DNA-binding domain superfamily/Winged helix DNA-binding domain"/>
    <property type="match status" value="1"/>
</dbReference>
<keyword evidence="2" id="KW-0238">DNA-binding</keyword>
<feature type="domain" description="HTH arsR-type" evidence="1">
    <location>
        <begin position="17"/>
        <end position="94"/>
    </location>
</feature>
<protein>
    <submittedName>
        <fullName evidence="2">DNA-binding transcriptional ArsR family regulator</fullName>
    </submittedName>
</protein>
<proteinExistence type="predicted"/>
<accession>A0A7W9L2J7</accession>
<dbReference type="InterPro" id="IPR036388">
    <property type="entry name" value="WH-like_DNA-bd_sf"/>
</dbReference>
<dbReference type="EMBL" id="JACHOO010000005">
    <property type="protein sequence ID" value="MBB5753563.1"/>
    <property type="molecule type" value="Genomic_DNA"/>
</dbReference>
<dbReference type="SUPFAM" id="SSF46785">
    <property type="entry name" value="Winged helix' DNA-binding domain"/>
    <property type="match status" value="1"/>
</dbReference>
<dbReference type="RefSeq" id="WP_183856514.1">
    <property type="nucleotide sequence ID" value="NZ_JACHOO010000005.1"/>
</dbReference>
<dbReference type="InterPro" id="IPR036390">
    <property type="entry name" value="WH_DNA-bd_sf"/>
</dbReference>